<keyword evidence="1" id="KW-0732">Signal</keyword>
<evidence type="ECO:0000313" key="2">
    <source>
        <dbReference type="EMBL" id="AHF20934.1"/>
    </source>
</evidence>
<proteinExistence type="evidence at transcript level"/>
<feature type="chain" id="PRO_5002025392" evidence="1">
    <location>
        <begin position="22"/>
        <end position="66"/>
    </location>
</feature>
<name>A0A0A7AD10_MYTGA</name>
<feature type="signal peptide" evidence="1">
    <location>
        <begin position="1"/>
        <end position="21"/>
    </location>
</feature>
<organism evidence="2">
    <name type="scientific">Mytilus galloprovincialis</name>
    <name type="common">Mediterranean mussel</name>
    <dbReference type="NCBI Taxonomy" id="29158"/>
    <lineage>
        <taxon>Eukaryota</taxon>
        <taxon>Metazoa</taxon>
        <taxon>Spiralia</taxon>
        <taxon>Lophotrochozoa</taxon>
        <taxon>Mollusca</taxon>
        <taxon>Bivalvia</taxon>
        <taxon>Autobranchia</taxon>
        <taxon>Pteriomorphia</taxon>
        <taxon>Mytilida</taxon>
        <taxon>Mytiloidea</taxon>
        <taxon>Mytilidae</taxon>
        <taxon>Mytilinae</taxon>
        <taxon>Mytilus</taxon>
    </lineage>
</organism>
<accession>A0A0A7AD10</accession>
<dbReference type="AlphaFoldDB" id="A0A0A7AD10"/>
<sequence length="66" mass="7559">MKISVCIVLCLMLAFVGTSIANEETLGNRLLSRERRRAPRVCLSYGNRCQSRSRCCSYRCVYGYCK</sequence>
<evidence type="ECO:0000256" key="1">
    <source>
        <dbReference type="SAM" id="SignalP"/>
    </source>
</evidence>
<protein>
    <submittedName>
        <fullName evidence="2">CRP-I 14</fullName>
    </submittedName>
</protein>
<reference evidence="2" key="1">
    <citation type="journal article" date="2015" name="Genome Biol. Evol.">
        <title>Identification and Characterization of a Novel Family of Cysteine-Rich Peptides (MgCRP-I) from Mytilus galloprovincialis.</title>
        <authorList>
            <person name="Gerdol M."/>
            <person name="Puillandre N."/>
            <person name="De Moro G."/>
            <person name="Guarnaccia C."/>
            <person name="Lucafo M."/>
            <person name="Benincasa M."/>
            <person name="Zlatev V."/>
            <person name="Manfrin C."/>
            <person name="Torboli V."/>
            <person name="Giulianini P.G."/>
            <person name="Sava G."/>
            <person name="Venier P."/>
            <person name="Pallavicini A."/>
        </authorList>
    </citation>
    <scope>NUCLEOTIDE SEQUENCE</scope>
</reference>
<dbReference type="EMBL" id="KJ002660">
    <property type="protein sequence ID" value="AHF20934.1"/>
    <property type="molecule type" value="mRNA"/>
</dbReference>